<feature type="transmembrane region" description="Helical" evidence="6">
    <location>
        <begin position="238"/>
        <end position="258"/>
    </location>
</feature>
<feature type="transmembrane region" description="Helical" evidence="6">
    <location>
        <begin position="54"/>
        <end position="74"/>
    </location>
</feature>
<feature type="domain" description="EamA" evidence="7">
    <location>
        <begin position="30"/>
        <end position="160"/>
    </location>
</feature>
<comment type="subcellular location">
    <subcellularLocation>
        <location evidence="1">Membrane</location>
        <topology evidence="1">Multi-pass membrane protein</topology>
    </subcellularLocation>
</comment>
<evidence type="ECO:0000256" key="5">
    <source>
        <dbReference type="ARBA" id="ARBA00023136"/>
    </source>
</evidence>
<feature type="transmembrane region" description="Helical" evidence="6">
    <location>
        <begin position="24"/>
        <end position="48"/>
    </location>
</feature>
<evidence type="ECO:0000256" key="6">
    <source>
        <dbReference type="SAM" id="Phobius"/>
    </source>
</evidence>
<comment type="caution">
    <text evidence="8">The sequence shown here is derived from an EMBL/GenBank/DDBJ whole genome shotgun (WGS) entry which is preliminary data.</text>
</comment>
<feature type="domain" description="EamA" evidence="7">
    <location>
        <begin position="172"/>
        <end position="308"/>
    </location>
</feature>
<dbReference type="PANTHER" id="PTHR32322:SF2">
    <property type="entry name" value="EAMA DOMAIN-CONTAINING PROTEIN"/>
    <property type="match status" value="1"/>
</dbReference>
<feature type="transmembrane region" description="Helical" evidence="6">
    <location>
        <begin position="145"/>
        <end position="165"/>
    </location>
</feature>
<evidence type="ECO:0000256" key="3">
    <source>
        <dbReference type="ARBA" id="ARBA00022692"/>
    </source>
</evidence>
<sequence>MTAATEVVQGPGGKARRAKPSGPVLVGFALAIVYVVWGSTYLGIRIMVEDIPPMIAAGGRFFCAAVVLGVILAARGGLARLRLSRAEVLSCALIGLLLPVLGQGSVTIAESGGAPSGLVALLIAAVPLWVLLYRVLAGERPKRTTALGVLIGFAGLAVLLVGNGVGGEFPFWTVALVVFSAASWAFGSWLQPRLRMPRDAFVAAVYEMAIGGVLLLVVGFAWGERFEPAEYSARSWAAWGYLVVFGSVVAFSAYVWLLQAANISLVATYAYVNPLVAVVLGWLVLSEAVTGPIIAGGAIVIAAVVLVVSTERPQRKQSIAKESEDG</sequence>
<evidence type="ECO:0000259" key="7">
    <source>
        <dbReference type="Pfam" id="PF00892"/>
    </source>
</evidence>
<keyword evidence="5 6" id="KW-0472">Membrane</keyword>
<dbReference type="PANTHER" id="PTHR32322">
    <property type="entry name" value="INNER MEMBRANE TRANSPORTER"/>
    <property type="match status" value="1"/>
</dbReference>
<feature type="transmembrane region" description="Helical" evidence="6">
    <location>
        <begin position="114"/>
        <end position="133"/>
    </location>
</feature>
<feature type="transmembrane region" description="Helical" evidence="6">
    <location>
        <begin position="291"/>
        <end position="309"/>
    </location>
</feature>
<dbReference type="RefSeq" id="WP_289956470.1">
    <property type="nucleotide sequence ID" value="NZ_JAUEMJ010000002.1"/>
</dbReference>
<keyword evidence="9" id="KW-1185">Reference proteome</keyword>
<keyword evidence="3 6" id="KW-0812">Transmembrane</keyword>
<feature type="transmembrane region" description="Helical" evidence="6">
    <location>
        <begin position="265"/>
        <end position="285"/>
    </location>
</feature>
<accession>A0ABT7YLV8</accession>
<dbReference type="EMBL" id="JAUEMJ010000002">
    <property type="protein sequence ID" value="MDN3239582.1"/>
    <property type="molecule type" value="Genomic_DNA"/>
</dbReference>
<evidence type="ECO:0000256" key="4">
    <source>
        <dbReference type="ARBA" id="ARBA00022989"/>
    </source>
</evidence>
<feature type="transmembrane region" description="Helical" evidence="6">
    <location>
        <begin position="202"/>
        <end position="223"/>
    </location>
</feature>
<dbReference type="InterPro" id="IPR050638">
    <property type="entry name" value="AA-Vitamin_Transporters"/>
</dbReference>
<evidence type="ECO:0000313" key="8">
    <source>
        <dbReference type="EMBL" id="MDN3239582.1"/>
    </source>
</evidence>
<name>A0ABT7YLV8_9ACTN</name>
<evidence type="ECO:0000256" key="1">
    <source>
        <dbReference type="ARBA" id="ARBA00004141"/>
    </source>
</evidence>
<comment type="similarity">
    <text evidence="2">Belongs to the EamA transporter family.</text>
</comment>
<dbReference type="Pfam" id="PF00892">
    <property type="entry name" value="EamA"/>
    <property type="match status" value="2"/>
</dbReference>
<reference evidence="8" key="1">
    <citation type="submission" date="2023-06" db="EMBL/GenBank/DDBJ databases">
        <title>Gycomyces niveus sp.nov., a novel actinomycete isolated from soil in Shouguang.</title>
        <authorList>
            <person name="Yang X."/>
            <person name="Zhao J."/>
        </authorList>
    </citation>
    <scope>NUCLEOTIDE SEQUENCE</scope>
    <source>
        <strain evidence="8">NEAU C2</strain>
    </source>
</reference>
<feature type="transmembrane region" description="Helical" evidence="6">
    <location>
        <begin position="171"/>
        <end position="190"/>
    </location>
</feature>
<evidence type="ECO:0000256" key="2">
    <source>
        <dbReference type="ARBA" id="ARBA00007362"/>
    </source>
</evidence>
<dbReference type="Proteomes" id="UP001171902">
    <property type="component" value="Unassembled WGS sequence"/>
</dbReference>
<keyword evidence="4 6" id="KW-1133">Transmembrane helix</keyword>
<dbReference type="SUPFAM" id="SSF103481">
    <property type="entry name" value="Multidrug resistance efflux transporter EmrE"/>
    <property type="match status" value="2"/>
</dbReference>
<gene>
    <name evidence="8" type="ORF">QWI33_07590</name>
</gene>
<feature type="transmembrane region" description="Helical" evidence="6">
    <location>
        <begin position="86"/>
        <end position="108"/>
    </location>
</feature>
<dbReference type="InterPro" id="IPR037185">
    <property type="entry name" value="EmrE-like"/>
</dbReference>
<organism evidence="8 9">
    <name type="scientific">Glycomyces tritici</name>
    <dbReference type="NCBI Taxonomy" id="2665176"/>
    <lineage>
        <taxon>Bacteria</taxon>
        <taxon>Bacillati</taxon>
        <taxon>Actinomycetota</taxon>
        <taxon>Actinomycetes</taxon>
        <taxon>Glycomycetales</taxon>
        <taxon>Glycomycetaceae</taxon>
        <taxon>Glycomyces</taxon>
    </lineage>
</organism>
<proteinExistence type="inferred from homology"/>
<evidence type="ECO:0000313" key="9">
    <source>
        <dbReference type="Proteomes" id="UP001171902"/>
    </source>
</evidence>
<dbReference type="InterPro" id="IPR000620">
    <property type="entry name" value="EamA_dom"/>
</dbReference>
<protein>
    <submittedName>
        <fullName evidence="8">EamA family transporter</fullName>
    </submittedName>
</protein>